<dbReference type="RefSeq" id="WP_344105999.1">
    <property type="nucleotide sequence ID" value="NZ_BAAAPC010000017.1"/>
</dbReference>
<feature type="compositionally biased region" description="Basic and acidic residues" evidence="1">
    <location>
        <begin position="56"/>
        <end position="72"/>
    </location>
</feature>
<reference evidence="2 3" key="1">
    <citation type="journal article" date="2019" name="Int. J. Syst. Evol. Microbiol.">
        <title>The Global Catalogue of Microorganisms (GCM) 10K type strain sequencing project: providing services to taxonomists for standard genome sequencing and annotation.</title>
        <authorList>
            <consortium name="The Broad Institute Genomics Platform"/>
            <consortium name="The Broad Institute Genome Sequencing Center for Infectious Disease"/>
            <person name="Wu L."/>
            <person name="Ma J."/>
        </authorList>
    </citation>
    <scope>NUCLEOTIDE SEQUENCE [LARGE SCALE GENOMIC DNA]</scope>
    <source>
        <strain evidence="2 3">JCM 15313</strain>
    </source>
</reference>
<comment type="caution">
    <text evidence="2">The sequence shown here is derived from an EMBL/GenBank/DDBJ whole genome shotgun (WGS) entry which is preliminary data.</text>
</comment>
<sequence length="240" mass="26701">MSFRDLLEPTGPQRLQRPQRPSTVYQVAPDASPRRIHRTADGTLMGEVPVVPVAPDNRDPHRDHREERDQRTRRQRRTPPPVAGNGRRDDRPEPSARRQRAIAVRDVEGFDLRPDPLQANTPSEFVEAMRRYRRWAGNPSYRTMATNCGYTCSAAAFHTALKSDELPKFTQLNAFVIACGGDESEFQRWATAWRKLDQDRQEATRAPIVVLSQRAAAPGSGSTDGGAAGGSCDKNAADGE</sequence>
<dbReference type="Proteomes" id="UP001501585">
    <property type="component" value="Unassembled WGS sequence"/>
</dbReference>
<feature type="region of interest" description="Disordered" evidence="1">
    <location>
        <begin position="1"/>
        <end position="99"/>
    </location>
</feature>
<protein>
    <submittedName>
        <fullName evidence="2">Uncharacterized protein</fullName>
    </submittedName>
</protein>
<evidence type="ECO:0000313" key="3">
    <source>
        <dbReference type="Proteomes" id="UP001501585"/>
    </source>
</evidence>
<feature type="region of interest" description="Disordered" evidence="1">
    <location>
        <begin position="212"/>
        <end position="240"/>
    </location>
</feature>
<organism evidence="2 3">
    <name type="scientific">Nocardiopsis rhodophaea</name>
    <dbReference type="NCBI Taxonomy" id="280238"/>
    <lineage>
        <taxon>Bacteria</taxon>
        <taxon>Bacillati</taxon>
        <taxon>Actinomycetota</taxon>
        <taxon>Actinomycetes</taxon>
        <taxon>Streptosporangiales</taxon>
        <taxon>Nocardiopsidaceae</taxon>
        <taxon>Nocardiopsis</taxon>
    </lineage>
</organism>
<name>A0ABN2TEP8_9ACTN</name>
<keyword evidence="3" id="KW-1185">Reference proteome</keyword>
<evidence type="ECO:0000313" key="2">
    <source>
        <dbReference type="EMBL" id="GAA2007048.1"/>
    </source>
</evidence>
<feature type="compositionally biased region" description="Basic and acidic residues" evidence="1">
    <location>
        <begin position="86"/>
        <end position="96"/>
    </location>
</feature>
<dbReference type="EMBL" id="BAAAPC010000017">
    <property type="protein sequence ID" value="GAA2007048.1"/>
    <property type="molecule type" value="Genomic_DNA"/>
</dbReference>
<proteinExistence type="predicted"/>
<gene>
    <name evidence="2" type="ORF">GCM10009799_38240</name>
</gene>
<accession>A0ABN2TEP8</accession>
<evidence type="ECO:0000256" key="1">
    <source>
        <dbReference type="SAM" id="MobiDB-lite"/>
    </source>
</evidence>